<feature type="repeat" description="ANK" evidence="7">
    <location>
        <begin position="646"/>
        <end position="678"/>
    </location>
</feature>
<evidence type="ECO:0000259" key="10">
    <source>
        <dbReference type="SMART" id="SM01372"/>
    </source>
</evidence>
<name>A0AA36G7Q8_9BILA</name>
<dbReference type="PANTHER" id="PTHR24198:SF165">
    <property type="entry name" value="ANKYRIN REPEAT-CONTAINING PROTEIN-RELATED"/>
    <property type="match status" value="1"/>
</dbReference>
<dbReference type="InterPro" id="IPR036390">
    <property type="entry name" value="WH_DNA-bd_sf"/>
</dbReference>
<dbReference type="GO" id="GO:0006355">
    <property type="term" value="P:regulation of DNA-templated transcription"/>
    <property type="evidence" value="ECO:0007669"/>
    <property type="project" value="InterPro"/>
</dbReference>
<dbReference type="InterPro" id="IPR036770">
    <property type="entry name" value="Ankyrin_rpt-contain_sf"/>
</dbReference>
<dbReference type="Pfam" id="PF02319">
    <property type="entry name" value="WHD_E2F_TDP"/>
    <property type="match status" value="1"/>
</dbReference>
<keyword evidence="4 7" id="KW-0040">ANK repeat</keyword>
<sequence>MPPEIWSPRATIPREAALQHFRKQLKKHNKSLLITSPPYTGKTHFARQLQNEPGCVAAYFCEAADRKTKDPAVILKDIVQQLQSRLPGLIAPTLSHNSLYGKSELTMKLFLQIPLAALKDTEEISFMVIDDLPKEAHQMVMQIAEILPSWLRLVVLTRPGNSLYQLNNFEHVELFHSQVELVEFIKKNAPGHNSIEAVFQNCLGSWSYISILAASYDAGQHITDGYLPIGTEQLCHAIFEVLPPAAIDLFILLQTAVEPPTKRQLVDLALYNETNPNDINFLLFMCKSQNPNILTNVWADYPLNQKEIESGHDRWAAYYGSLGEFSNVAKLAYHLVHGSYERDCLEILRMNNVHDLVLHWSIYDMQTTCLLLDAGAKWCPWKFQDDFVLCCTEGDIHAVAAASHLANKKSLGEGLIAAASHGHFQVCKLILELEPTTAFYSSPRNSYDAIRAAALNNQCEVVRLLLNYVPVKDIGRNDRHPLKTAIWADNVEVMDILLQNHGDLEQVDYSKKTLLLIAACRNSCNVVEYLLKRGCNIRAKDQDGRTALHCCLYKDFRGQKHRAVVQLLIKYGIDLSVVSKDGLQAIHVAAYNNSPAFKELAAAVPDVNIRDLHGTTALIHAIQYSNNSIVDVLLDMGSDVNLPDANGKSPLMHAASKGNRKVVEKLLSFGAKLEQLDDSNSYAFHYAAGCLEPAVVEAVYIEEALEHENKEGEVPLYIAVNVGHTEIVNKLIQWGASVNYVNRAGKSLTLLALSEGKIDGCEYLLELGADPKAANLQGQTLAHLMVELRSLSGLQMLHHFAVPIDRADFEGNTPLHCAVWADQYGLAEYMLAEAGVNPDPADSKGATPLAVASYKGDENFVTLLLKHGANPRLRDHQGLSSLDAAQHAGHVALVPLLAPGTGSAFFPYPRMIPLFSHSHLGFGLPAIRLRANATQFRLRLLELERSAPSAGPSLQMEMYDRQQYPPRYPVQIYEPRPKVLPINQGRIKDSPHFVLAPTRLMIPQSPTSPSSSALKPMPGFAGVDEDNTPSEALSRLFDNYGDSRTLKGLRHFSNKVSEKVKQKVSTTYNEVADELVTEYFESLSETPDTQCQTYDMKNIRRRVYDALNVLMAVNIIVRQSKVIEIRWNGLPVSPGQEVKTMIAEKKKKEKLIRKKYLECHALMMQLVAYTNLGKKNEEGAAERAAKRAAIIAAEEAEDAAWEAEQLAAAAVRAAAYAAGEDVWAKADAEGIVINDPSNPDDPIPYRRIRRPLPEPDSLVPFLLLTIDEEDEVEIEFANDDSYCDMHFEHPYEMFDDIEVLKRMGLTAGLESKTTFSVETREAAKAVLPKKSHDFVTKLLDEVEQLRANEKMEKIREQNALHQQTYAYNRPSAISRVGGVSMQSGFKPRNNFLQQQHQNIPSTSYVPSANTYVRQETKVQYYIEAEGQAMGGMAEDVPFDQDYAQIVDDELLSQHNVALHDSRQYRVVYTNENNRDADYTSYFEGVEYLEDVGATEEIEYE</sequence>
<dbReference type="InterPro" id="IPR037241">
    <property type="entry name" value="E2F-DP_heterodim"/>
</dbReference>
<dbReference type="InterPro" id="IPR003316">
    <property type="entry name" value="E2F_WHTH_DNA-bd_dom"/>
</dbReference>
<dbReference type="InterPro" id="IPR014889">
    <property type="entry name" value="Transc_factor_DP_C"/>
</dbReference>
<keyword evidence="2" id="KW-0677">Repeat</keyword>
<dbReference type="Pfam" id="PF08781">
    <property type="entry name" value="DP"/>
    <property type="match status" value="1"/>
</dbReference>
<dbReference type="InterPro" id="IPR038168">
    <property type="entry name" value="TF_DP_C_sf"/>
</dbReference>
<dbReference type="Pfam" id="PF24883">
    <property type="entry name" value="NPHP3_N"/>
    <property type="match status" value="1"/>
</dbReference>
<evidence type="ECO:0000256" key="2">
    <source>
        <dbReference type="ARBA" id="ARBA00022737"/>
    </source>
</evidence>
<evidence type="ECO:0000256" key="1">
    <source>
        <dbReference type="ARBA" id="ARBA00010940"/>
    </source>
</evidence>
<feature type="repeat" description="ANK" evidence="7">
    <location>
        <begin position="844"/>
        <end position="876"/>
    </location>
</feature>
<evidence type="ECO:0000256" key="4">
    <source>
        <dbReference type="ARBA" id="ARBA00023043"/>
    </source>
</evidence>
<dbReference type="InterPro" id="IPR036388">
    <property type="entry name" value="WH-like_DNA-bd_sf"/>
</dbReference>
<dbReference type="SMART" id="SM00248">
    <property type="entry name" value="ANK"/>
    <property type="match status" value="12"/>
</dbReference>
<comment type="caution">
    <text evidence="11">The sequence shown here is derived from an EMBL/GenBank/DDBJ whole genome shotgun (WGS) entry which is preliminary data.</text>
</comment>
<evidence type="ECO:0000313" key="12">
    <source>
        <dbReference type="Proteomes" id="UP001177023"/>
    </source>
</evidence>
<dbReference type="InterPro" id="IPR056884">
    <property type="entry name" value="NPHP3-like_N"/>
</dbReference>
<feature type="repeat" description="ANK" evidence="7">
    <location>
        <begin position="613"/>
        <end position="645"/>
    </location>
</feature>
<feature type="repeat" description="ANK" evidence="7">
    <location>
        <begin position="711"/>
        <end position="743"/>
    </location>
</feature>
<evidence type="ECO:0000259" key="9">
    <source>
        <dbReference type="SMART" id="SM01138"/>
    </source>
</evidence>
<feature type="domain" description="E2F/DP family winged-helix DNA-binding" evidence="10">
    <location>
        <begin position="1044"/>
        <end position="1129"/>
    </location>
</feature>
<evidence type="ECO:0000256" key="3">
    <source>
        <dbReference type="ARBA" id="ARBA00023015"/>
    </source>
</evidence>
<dbReference type="Gene3D" id="3.40.50.300">
    <property type="entry name" value="P-loop containing nucleotide triphosphate hydrolases"/>
    <property type="match status" value="1"/>
</dbReference>
<dbReference type="Gene3D" id="1.25.40.20">
    <property type="entry name" value="Ankyrin repeat-containing domain"/>
    <property type="match status" value="2"/>
</dbReference>
<evidence type="ECO:0000256" key="8">
    <source>
        <dbReference type="RuleBase" id="RU003796"/>
    </source>
</evidence>
<dbReference type="GO" id="GO:0005634">
    <property type="term" value="C:nucleus"/>
    <property type="evidence" value="ECO:0007669"/>
    <property type="project" value="UniProtKB-SubCell"/>
</dbReference>
<protein>
    <submittedName>
        <fullName evidence="11">Uncharacterized protein</fullName>
    </submittedName>
</protein>
<dbReference type="SUPFAM" id="SSF48403">
    <property type="entry name" value="Ankyrin repeat"/>
    <property type="match status" value="2"/>
</dbReference>
<dbReference type="SUPFAM" id="SSF144074">
    <property type="entry name" value="E2F-DP heterodimerization region"/>
    <property type="match status" value="1"/>
</dbReference>
<dbReference type="PROSITE" id="PS50088">
    <property type="entry name" value="ANK_REPEAT"/>
    <property type="match status" value="7"/>
</dbReference>
<feature type="repeat" description="ANK" evidence="7">
    <location>
        <begin position="510"/>
        <end position="542"/>
    </location>
</feature>
<keyword evidence="8" id="KW-0539">Nucleus</keyword>
<feature type="repeat" description="ANK" evidence="7">
    <location>
        <begin position="810"/>
        <end position="843"/>
    </location>
</feature>
<dbReference type="PROSITE" id="PS50297">
    <property type="entry name" value="ANK_REP_REGION"/>
    <property type="match status" value="4"/>
</dbReference>
<dbReference type="PANTHER" id="PTHR24198">
    <property type="entry name" value="ANKYRIN REPEAT AND PROTEIN KINASE DOMAIN-CONTAINING PROTEIN"/>
    <property type="match status" value="1"/>
</dbReference>
<dbReference type="SUPFAM" id="SSF52540">
    <property type="entry name" value="P-loop containing nucleoside triphosphate hydrolases"/>
    <property type="match status" value="1"/>
</dbReference>
<accession>A0AA36G7Q8</accession>
<evidence type="ECO:0000256" key="5">
    <source>
        <dbReference type="ARBA" id="ARBA00023125"/>
    </source>
</evidence>
<dbReference type="Proteomes" id="UP001177023">
    <property type="component" value="Unassembled WGS sequence"/>
</dbReference>
<gene>
    <name evidence="11" type="ORF">MSPICULIGERA_LOCUS17017</name>
</gene>
<dbReference type="GO" id="GO:0005667">
    <property type="term" value="C:transcription regulator complex"/>
    <property type="evidence" value="ECO:0007669"/>
    <property type="project" value="InterPro"/>
</dbReference>
<dbReference type="InterPro" id="IPR002110">
    <property type="entry name" value="Ankyrin_rpt"/>
</dbReference>
<dbReference type="GO" id="GO:0003677">
    <property type="term" value="F:DNA binding"/>
    <property type="evidence" value="ECO:0007669"/>
    <property type="project" value="UniProtKB-KW"/>
</dbReference>
<keyword evidence="3 8" id="KW-0805">Transcription regulation</keyword>
<comment type="subcellular location">
    <subcellularLocation>
        <location evidence="8">Nucleus</location>
    </subcellularLocation>
</comment>
<dbReference type="SMART" id="SM01138">
    <property type="entry name" value="DP"/>
    <property type="match status" value="1"/>
</dbReference>
<dbReference type="Pfam" id="PF00023">
    <property type="entry name" value="Ank"/>
    <property type="match status" value="2"/>
</dbReference>
<comment type="similarity">
    <text evidence="1 8">Belongs to the E2F/DP family.</text>
</comment>
<dbReference type="FunFam" id="1.10.10.10:FF:000360">
    <property type="entry name" value="Transcription factor Dp-1, a"/>
    <property type="match status" value="1"/>
</dbReference>
<feature type="domain" description="Transcription factor DP C-terminal" evidence="9">
    <location>
        <begin position="1136"/>
        <end position="1344"/>
    </location>
</feature>
<evidence type="ECO:0000256" key="7">
    <source>
        <dbReference type="PROSITE-ProRule" id="PRU00023"/>
    </source>
</evidence>
<organism evidence="11 12">
    <name type="scientific">Mesorhabditis spiculigera</name>
    <dbReference type="NCBI Taxonomy" id="96644"/>
    <lineage>
        <taxon>Eukaryota</taxon>
        <taxon>Metazoa</taxon>
        <taxon>Ecdysozoa</taxon>
        <taxon>Nematoda</taxon>
        <taxon>Chromadorea</taxon>
        <taxon>Rhabditida</taxon>
        <taxon>Rhabditina</taxon>
        <taxon>Rhabditomorpha</taxon>
        <taxon>Rhabditoidea</taxon>
        <taxon>Rhabditidae</taxon>
        <taxon>Mesorhabditinae</taxon>
        <taxon>Mesorhabditis</taxon>
    </lineage>
</organism>
<evidence type="ECO:0000256" key="6">
    <source>
        <dbReference type="ARBA" id="ARBA00023163"/>
    </source>
</evidence>
<reference evidence="11" key="1">
    <citation type="submission" date="2023-06" db="EMBL/GenBank/DDBJ databases">
        <authorList>
            <person name="Delattre M."/>
        </authorList>
    </citation>
    <scope>NUCLEOTIDE SEQUENCE</scope>
    <source>
        <strain evidence="11">AF72</strain>
    </source>
</reference>
<dbReference type="Gene3D" id="1.20.140.80">
    <property type="entry name" value="Transcription factor DP"/>
    <property type="match status" value="1"/>
</dbReference>
<dbReference type="Gene3D" id="1.10.10.10">
    <property type="entry name" value="Winged helix-like DNA-binding domain superfamily/Winged helix DNA-binding domain"/>
    <property type="match status" value="1"/>
</dbReference>
<keyword evidence="12" id="KW-1185">Reference proteome</keyword>
<evidence type="ECO:0000313" key="11">
    <source>
        <dbReference type="EMBL" id="CAJ0578776.1"/>
    </source>
</evidence>
<dbReference type="SMART" id="SM01372">
    <property type="entry name" value="E2F_TDP"/>
    <property type="match status" value="1"/>
</dbReference>
<feature type="non-terminal residue" evidence="11">
    <location>
        <position position="1"/>
    </location>
</feature>
<dbReference type="Pfam" id="PF12796">
    <property type="entry name" value="Ank_2"/>
    <property type="match status" value="3"/>
</dbReference>
<feature type="repeat" description="ANK" evidence="7">
    <location>
        <begin position="543"/>
        <end position="580"/>
    </location>
</feature>
<keyword evidence="6 8" id="KW-0804">Transcription</keyword>
<dbReference type="EMBL" id="CATQJA010002654">
    <property type="protein sequence ID" value="CAJ0578776.1"/>
    <property type="molecule type" value="Genomic_DNA"/>
</dbReference>
<proteinExistence type="inferred from homology"/>
<dbReference type="InterPro" id="IPR027417">
    <property type="entry name" value="P-loop_NTPase"/>
</dbReference>
<keyword evidence="5 8" id="KW-0238">DNA-binding</keyword>
<dbReference type="SUPFAM" id="SSF46785">
    <property type="entry name" value="Winged helix' DNA-binding domain"/>
    <property type="match status" value="1"/>
</dbReference>